<protein>
    <submittedName>
        <fullName evidence="1">Uncharacterized protein</fullName>
    </submittedName>
</protein>
<organism evidence="1 2">
    <name type="scientific">Castilleja foliolosa</name>
    <dbReference type="NCBI Taxonomy" id="1961234"/>
    <lineage>
        <taxon>Eukaryota</taxon>
        <taxon>Viridiplantae</taxon>
        <taxon>Streptophyta</taxon>
        <taxon>Embryophyta</taxon>
        <taxon>Tracheophyta</taxon>
        <taxon>Spermatophyta</taxon>
        <taxon>Magnoliopsida</taxon>
        <taxon>eudicotyledons</taxon>
        <taxon>Gunneridae</taxon>
        <taxon>Pentapetalae</taxon>
        <taxon>asterids</taxon>
        <taxon>lamiids</taxon>
        <taxon>Lamiales</taxon>
        <taxon>Orobanchaceae</taxon>
        <taxon>Pedicularideae</taxon>
        <taxon>Castillejinae</taxon>
        <taxon>Castilleja</taxon>
    </lineage>
</organism>
<dbReference type="Proteomes" id="UP001632038">
    <property type="component" value="Unassembled WGS sequence"/>
</dbReference>
<keyword evidence="2" id="KW-1185">Reference proteome</keyword>
<dbReference type="AlphaFoldDB" id="A0ABD3C3Q7"/>
<name>A0ABD3C3Q7_9LAMI</name>
<gene>
    <name evidence="1" type="ORF">CASFOL_031088</name>
</gene>
<proteinExistence type="predicted"/>
<evidence type="ECO:0000313" key="2">
    <source>
        <dbReference type="Proteomes" id="UP001632038"/>
    </source>
</evidence>
<accession>A0ABD3C3Q7</accession>
<reference evidence="2" key="1">
    <citation type="journal article" date="2024" name="IScience">
        <title>Strigolactones Initiate the Formation of Haustorium-like Structures in Castilleja.</title>
        <authorList>
            <person name="Buerger M."/>
            <person name="Peterson D."/>
            <person name="Chory J."/>
        </authorList>
    </citation>
    <scope>NUCLEOTIDE SEQUENCE [LARGE SCALE GENOMIC DNA]</scope>
</reference>
<dbReference type="EMBL" id="JAVIJP010000053">
    <property type="protein sequence ID" value="KAL3624420.1"/>
    <property type="molecule type" value="Genomic_DNA"/>
</dbReference>
<comment type="caution">
    <text evidence="1">The sequence shown here is derived from an EMBL/GenBank/DDBJ whole genome shotgun (WGS) entry which is preliminary data.</text>
</comment>
<evidence type="ECO:0000313" key="1">
    <source>
        <dbReference type="EMBL" id="KAL3624420.1"/>
    </source>
</evidence>
<sequence>MIERINHAIKQGLHGLGDMSESRGFPLDDDGHYATNVEDVKSLVRVVSNQTIEDSVALFGHQE</sequence>